<dbReference type="Pfam" id="PF25133">
    <property type="entry name" value="TYW2_N_2"/>
    <property type="match status" value="1"/>
</dbReference>
<feature type="non-terminal residue" evidence="2">
    <location>
        <position position="148"/>
    </location>
</feature>
<accession>A0A382VTE4</accession>
<reference evidence="2" key="1">
    <citation type="submission" date="2018-05" db="EMBL/GenBank/DDBJ databases">
        <authorList>
            <person name="Lanie J.A."/>
            <person name="Ng W.-L."/>
            <person name="Kazmierczak K.M."/>
            <person name="Andrzejewski T.M."/>
            <person name="Davidsen T.M."/>
            <person name="Wayne K.J."/>
            <person name="Tettelin H."/>
            <person name="Glass J.I."/>
            <person name="Rusch D."/>
            <person name="Podicherti R."/>
            <person name="Tsui H.-C.T."/>
            <person name="Winkler M.E."/>
        </authorList>
    </citation>
    <scope>NUCLEOTIDE SEQUENCE</scope>
</reference>
<protein>
    <recommendedName>
        <fullName evidence="1">TRM5/TYW2-like N-terminal domain-containing protein</fullName>
    </recommendedName>
</protein>
<evidence type="ECO:0000259" key="1">
    <source>
        <dbReference type="Pfam" id="PF25133"/>
    </source>
</evidence>
<dbReference type="InterPro" id="IPR056744">
    <property type="entry name" value="TRM5/TYW2-like_N"/>
</dbReference>
<evidence type="ECO:0000313" key="2">
    <source>
        <dbReference type="EMBL" id="SVD49773.1"/>
    </source>
</evidence>
<feature type="domain" description="TRM5/TYW2-like N-terminal" evidence="1">
    <location>
        <begin position="72"/>
        <end position="148"/>
    </location>
</feature>
<proteinExistence type="predicted"/>
<dbReference type="EMBL" id="UINC01154467">
    <property type="protein sequence ID" value="SVD49773.1"/>
    <property type="molecule type" value="Genomic_DNA"/>
</dbReference>
<organism evidence="2">
    <name type="scientific">marine metagenome</name>
    <dbReference type="NCBI Taxonomy" id="408172"/>
    <lineage>
        <taxon>unclassified sequences</taxon>
        <taxon>metagenomes</taxon>
        <taxon>ecological metagenomes</taxon>
    </lineage>
</organism>
<gene>
    <name evidence="2" type="ORF">METZ01_LOCUS402627</name>
</gene>
<sequence length="148" mass="16942">MRHLSVPSQDTQRVLLQLKAESALPEGARVRSDPDDSGRRLIPFIDNSSQTIAAQYPVIDIDVDPPPARTYRDHLEDFLPAEIIASTEWPTRHEFVGDLILIKLDENQRQHGPTIGQALLLQHSRTRAVFEDRGVRWMFRVRELDLLA</sequence>
<dbReference type="Gene3D" id="3.30.300.110">
    <property type="entry name" value="Met-10+ protein-like domains"/>
    <property type="match status" value="1"/>
</dbReference>
<name>A0A382VTE4_9ZZZZ</name>
<dbReference type="AlphaFoldDB" id="A0A382VTE4"/>